<dbReference type="GeneID" id="54356340"/>
<feature type="region of interest" description="Disordered" evidence="1">
    <location>
        <begin position="687"/>
        <end position="713"/>
    </location>
</feature>
<evidence type="ECO:0000256" key="1">
    <source>
        <dbReference type="SAM" id="MobiDB-lite"/>
    </source>
</evidence>
<gene>
    <name evidence="2" type="ORF">M421DRAFT_98882</name>
</gene>
<dbReference type="RefSeq" id="XP_033452049.1">
    <property type="nucleotide sequence ID" value="XM_033598673.1"/>
</dbReference>
<reference evidence="2" key="1">
    <citation type="journal article" date="2020" name="Stud. Mycol.">
        <title>101 Dothideomycetes genomes: a test case for predicting lifestyles and emergence of pathogens.</title>
        <authorList>
            <person name="Haridas S."/>
            <person name="Albert R."/>
            <person name="Binder M."/>
            <person name="Bloem J."/>
            <person name="Labutti K."/>
            <person name="Salamov A."/>
            <person name="Andreopoulos B."/>
            <person name="Baker S."/>
            <person name="Barry K."/>
            <person name="Bills G."/>
            <person name="Bluhm B."/>
            <person name="Cannon C."/>
            <person name="Castanera R."/>
            <person name="Culley D."/>
            <person name="Daum C."/>
            <person name="Ezra D."/>
            <person name="Gonzalez J."/>
            <person name="Henrissat B."/>
            <person name="Kuo A."/>
            <person name="Liang C."/>
            <person name="Lipzen A."/>
            <person name="Lutzoni F."/>
            <person name="Magnuson J."/>
            <person name="Mondo S."/>
            <person name="Nolan M."/>
            <person name="Ohm R."/>
            <person name="Pangilinan J."/>
            <person name="Park H.-J."/>
            <person name="Ramirez L."/>
            <person name="Alfaro M."/>
            <person name="Sun H."/>
            <person name="Tritt A."/>
            <person name="Yoshinaga Y."/>
            <person name="Zwiers L.-H."/>
            <person name="Turgeon B."/>
            <person name="Goodwin S."/>
            <person name="Spatafora J."/>
            <person name="Crous P."/>
            <person name="Grigoriev I."/>
        </authorList>
    </citation>
    <scope>NUCLEOTIDE SEQUENCE</scope>
    <source>
        <strain evidence="2">CBS 183.55</strain>
    </source>
</reference>
<evidence type="ECO:0000313" key="3">
    <source>
        <dbReference type="Proteomes" id="UP000800082"/>
    </source>
</evidence>
<dbReference type="EMBL" id="ML978960">
    <property type="protein sequence ID" value="KAF1931801.1"/>
    <property type="molecule type" value="Genomic_DNA"/>
</dbReference>
<organism evidence="2 3">
    <name type="scientific">Didymella exigua CBS 183.55</name>
    <dbReference type="NCBI Taxonomy" id="1150837"/>
    <lineage>
        <taxon>Eukaryota</taxon>
        <taxon>Fungi</taxon>
        <taxon>Dikarya</taxon>
        <taxon>Ascomycota</taxon>
        <taxon>Pezizomycotina</taxon>
        <taxon>Dothideomycetes</taxon>
        <taxon>Pleosporomycetidae</taxon>
        <taxon>Pleosporales</taxon>
        <taxon>Pleosporineae</taxon>
        <taxon>Didymellaceae</taxon>
        <taxon>Didymella</taxon>
    </lineage>
</organism>
<dbReference type="Proteomes" id="UP000800082">
    <property type="component" value="Unassembled WGS sequence"/>
</dbReference>
<dbReference type="AlphaFoldDB" id="A0A6A5RTR1"/>
<evidence type="ECO:0000313" key="2">
    <source>
        <dbReference type="EMBL" id="KAF1931801.1"/>
    </source>
</evidence>
<proteinExistence type="predicted"/>
<sequence>MTNTSTTTTAVQDTPLPWEQDLLVPIEDIKEQSQDLVLKIYDDWGQINLAVVQLGSVIRDRWLKMNDSQRKAILLRASPNLPPKHRPDMDRCLLEVCPHQRCAEGIAQYAFPHLNLEDLTAPNSLLILLDARTRHAPFKFALSDYELAPLMKLRPALLEKTKYSISLSDNDFGKVIEWDTEEEATGATLLGDAVHPVQGWHILIIQMGLYDFLVRCIAFVMLDELEVSAEPLPSAPQIYNDDFSTLDIAPKESPERLEYGSLDSLIRDAQYRVPMFTDLGRLCALTSACKDAAEDHIWMLREDPSYFAETVLECKEHRPEVLKGRFCGRLHKNGHHDRLWARVLKDTAANAYVDFFVWDEIHWRMRDLNALAMEHVNSLSIDPIKLNIELPATLLESLVQTWSFLELIELDLIQQLKTAWPSSPTMRANFAQQCGEVSDEEQVLGVQAKNAGRRKRDKESEHISKLFEYLWKPDVRARLKVHILVDALSHLLRTNKRANALTSSWVASLLSQLSIVSECLRQLNFLQPWAKKVAHTVKLRQTELLAAHCSTFARWHAVLHTDFQSKKLIRLGEPRSQFRYPVNKRRTRANVNAMQAAEAALDAFWQAADERFVESTGSTPHAVIEHLMQERTLQRTSPWEDPVEAQPAEPSKKQVECFYVPFSNTLHDPAQQVTGSFDKLAVSARAKTKTHGLARNDNGQKKDDVENGKDGLQPRFAVDKRTYSVFRNLFYSPLSKDHPGNLPWQDFLHAMVAVGFAAQKLQGSAWQFTPTKLNVEQPIQFHEPHPTHKLPFTWARRFGRRLARTYGWRGDMFQLAESL</sequence>
<dbReference type="PANTHER" id="PTHR40788:SF2">
    <property type="entry name" value="CLR5 DOMAIN-CONTAINING PROTEIN"/>
    <property type="match status" value="1"/>
</dbReference>
<protein>
    <submittedName>
        <fullName evidence="2">Uncharacterized protein</fullName>
    </submittedName>
</protein>
<feature type="compositionally biased region" description="Basic and acidic residues" evidence="1">
    <location>
        <begin position="698"/>
        <end position="709"/>
    </location>
</feature>
<dbReference type="OrthoDB" id="2922289at2759"/>
<keyword evidence="3" id="KW-1185">Reference proteome</keyword>
<name>A0A6A5RTR1_9PLEO</name>
<accession>A0A6A5RTR1</accession>
<dbReference type="PANTHER" id="PTHR40788">
    <property type="entry name" value="CLR5 DOMAIN-CONTAINING PROTEIN-RELATED"/>
    <property type="match status" value="1"/>
</dbReference>